<dbReference type="InterPro" id="IPR011009">
    <property type="entry name" value="Kinase-like_dom_sf"/>
</dbReference>
<dbReference type="PANTHER" id="PTHR48055">
    <property type="entry name" value="LEUCINE-RICH REPEAT RECEPTOR PROTEIN KINASE EMS1"/>
    <property type="match status" value="1"/>
</dbReference>
<sequence>MRVTVAGNVYSFGAILLDLLTGKVTEGTELVKWVLHNLVNKDYILDSNVSKTSQAVRNQMLAILQIALVCVSTSSEARPKTKSVLRMLLNAR</sequence>
<proteinExistence type="predicted"/>
<dbReference type="GO" id="GO:0016020">
    <property type="term" value="C:membrane"/>
    <property type="evidence" value="ECO:0007669"/>
    <property type="project" value="TreeGrafter"/>
</dbReference>
<name>A0A445B556_ARAHY</name>
<dbReference type="SMR" id="A0A445B556"/>
<dbReference type="PANTHER" id="PTHR48055:SF2">
    <property type="entry name" value="RECEPTOR-LIKE PROTEIN KINASE 7"/>
    <property type="match status" value="1"/>
</dbReference>
<keyword evidence="2" id="KW-1185">Reference proteome</keyword>
<dbReference type="AlphaFoldDB" id="A0A445B556"/>
<evidence type="ECO:0008006" key="3">
    <source>
        <dbReference type="Google" id="ProtNLM"/>
    </source>
</evidence>
<dbReference type="InterPro" id="IPR051564">
    <property type="entry name" value="LRR_receptor-like_kinase"/>
</dbReference>
<dbReference type="Gene3D" id="1.10.510.10">
    <property type="entry name" value="Transferase(Phosphotransferase) domain 1"/>
    <property type="match status" value="1"/>
</dbReference>
<reference evidence="1 2" key="1">
    <citation type="submission" date="2019-01" db="EMBL/GenBank/DDBJ databases">
        <title>Sequencing of cultivated peanut Arachis hypogaea provides insights into genome evolution and oil improvement.</title>
        <authorList>
            <person name="Chen X."/>
        </authorList>
    </citation>
    <scope>NUCLEOTIDE SEQUENCE [LARGE SCALE GENOMIC DNA]</scope>
    <source>
        <strain evidence="2">cv. Fuhuasheng</strain>
        <tissue evidence="1">Leaves</tissue>
    </source>
</reference>
<dbReference type="Gramene" id="arahy.Tifrunner.gnm2.ann2.Ah10g260300.1">
    <property type="protein sequence ID" value="arahy.Tifrunner.gnm2.ann2.Ah10g260300.1-CDS-1"/>
    <property type="gene ID" value="arahy.Tifrunner.gnm2.ann2.Ah10g260300"/>
</dbReference>
<organism evidence="1 2">
    <name type="scientific">Arachis hypogaea</name>
    <name type="common">Peanut</name>
    <dbReference type="NCBI Taxonomy" id="3818"/>
    <lineage>
        <taxon>Eukaryota</taxon>
        <taxon>Viridiplantae</taxon>
        <taxon>Streptophyta</taxon>
        <taxon>Embryophyta</taxon>
        <taxon>Tracheophyta</taxon>
        <taxon>Spermatophyta</taxon>
        <taxon>Magnoliopsida</taxon>
        <taxon>eudicotyledons</taxon>
        <taxon>Gunneridae</taxon>
        <taxon>Pentapetalae</taxon>
        <taxon>rosids</taxon>
        <taxon>fabids</taxon>
        <taxon>Fabales</taxon>
        <taxon>Fabaceae</taxon>
        <taxon>Papilionoideae</taxon>
        <taxon>50 kb inversion clade</taxon>
        <taxon>dalbergioids sensu lato</taxon>
        <taxon>Dalbergieae</taxon>
        <taxon>Pterocarpus clade</taxon>
        <taxon>Arachis</taxon>
    </lineage>
</organism>
<dbReference type="EMBL" id="SDMP01000010">
    <property type="protein sequence ID" value="RYR33798.1"/>
    <property type="molecule type" value="Genomic_DNA"/>
</dbReference>
<evidence type="ECO:0000313" key="2">
    <source>
        <dbReference type="Proteomes" id="UP000289738"/>
    </source>
</evidence>
<dbReference type="STRING" id="3818.A0A445B556"/>
<dbReference type="Proteomes" id="UP000289738">
    <property type="component" value="Chromosome A10"/>
</dbReference>
<dbReference type="SUPFAM" id="SSF56112">
    <property type="entry name" value="Protein kinase-like (PK-like)"/>
    <property type="match status" value="1"/>
</dbReference>
<protein>
    <recommendedName>
        <fullName evidence="3">Serine-threonine/tyrosine-protein kinase catalytic domain-containing protein</fullName>
    </recommendedName>
</protein>
<evidence type="ECO:0000313" key="1">
    <source>
        <dbReference type="EMBL" id="RYR33798.1"/>
    </source>
</evidence>
<gene>
    <name evidence="1" type="ORF">Ahy_A10g048441</name>
</gene>
<accession>A0A445B556</accession>
<comment type="caution">
    <text evidence="1">The sequence shown here is derived from an EMBL/GenBank/DDBJ whole genome shotgun (WGS) entry which is preliminary data.</text>
</comment>